<dbReference type="Proteomes" id="UP000669605">
    <property type="component" value="Unassembled WGS sequence"/>
</dbReference>
<dbReference type="InterPro" id="IPR003593">
    <property type="entry name" value="AAA+_ATPase"/>
</dbReference>
<evidence type="ECO:0000313" key="2">
    <source>
        <dbReference type="EMBL" id="NMH16546.1"/>
    </source>
</evidence>
<dbReference type="Pfam" id="PF17863">
    <property type="entry name" value="AAA_lid_2"/>
    <property type="match status" value="1"/>
</dbReference>
<dbReference type="InterPro" id="IPR027417">
    <property type="entry name" value="P-loop_NTPase"/>
</dbReference>
<reference evidence="2 3" key="1">
    <citation type="journal article" date="2020" name="Curr. Microbiol.">
        <title>Tepidiphilus baoligensis sp. nov., a Novel Bacterium of the Family Hydrogenophilaceae Isolated from an Oil Reservoir.</title>
        <authorList>
            <person name="Zhang X."/>
            <person name="Wang G."/>
            <person name="Ma X."/>
            <person name="Yu J."/>
            <person name="You J."/>
            <person name="Xue Y."/>
            <person name="Ma Y."/>
        </authorList>
    </citation>
    <scope>NUCLEOTIDE SEQUENCE [LARGE SCALE GENOMIC DNA]</scope>
    <source>
        <strain evidence="2 3">B18-69</strain>
    </source>
</reference>
<dbReference type="InterPro" id="IPR050764">
    <property type="entry name" value="CbbQ/NirQ/NorQ/GpvN"/>
</dbReference>
<proteinExistence type="predicted"/>
<evidence type="ECO:0000259" key="1">
    <source>
        <dbReference type="SMART" id="SM00382"/>
    </source>
</evidence>
<accession>A0ABX1QMN5</accession>
<dbReference type="Gene3D" id="3.40.50.300">
    <property type="entry name" value="P-loop containing nucleotide triphosphate hydrolases"/>
    <property type="match status" value="1"/>
</dbReference>
<dbReference type="Pfam" id="PF07726">
    <property type="entry name" value="AAA_3"/>
    <property type="match status" value="1"/>
</dbReference>
<dbReference type="SMART" id="SM00382">
    <property type="entry name" value="AAA"/>
    <property type="match status" value="1"/>
</dbReference>
<comment type="caution">
    <text evidence="2">The sequence shown here is derived from an EMBL/GenBank/DDBJ whole genome shotgun (WGS) entry which is preliminary data.</text>
</comment>
<dbReference type="InterPro" id="IPR011703">
    <property type="entry name" value="ATPase_AAA-3"/>
</dbReference>
<dbReference type="PIRSF" id="PIRSF002849">
    <property type="entry name" value="AAA_ATPase_chaperone_MoxR_prd"/>
    <property type="match status" value="1"/>
</dbReference>
<dbReference type="EMBL" id="JAAAUB010000006">
    <property type="protein sequence ID" value="NMH16546.1"/>
    <property type="molecule type" value="Genomic_DNA"/>
</dbReference>
<dbReference type="PANTHER" id="PTHR42759">
    <property type="entry name" value="MOXR FAMILY PROTEIN"/>
    <property type="match status" value="1"/>
</dbReference>
<protein>
    <submittedName>
        <fullName evidence="2">AAA domain-containing protein</fullName>
    </submittedName>
</protein>
<gene>
    <name evidence="2" type="ORF">GV368_05390</name>
</gene>
<dbReference type="Gene3D" id="1.10.8.80">
    <property type="entry name" value="Magnesium chelatase subunit I, C-Terminal domain"/>
    <property type="match status" value="1"/>
</dbReference>
<sequence>MSPSTTPLHERLRTIRRALESVLLGKEKTIRLALAGLLAGGHLLLEDLPGVGKTTLAQALARVFGLDFGRVQGTNDLLPSDLLGLSVFDEVGRELRFVPGPIFHQVLLADELNRASPKTQSALLEAMAERQVTIDGVTHALPEPFCVIATQNPLEQVGTYPLPESELDRFLLRLEIGYPPPEVEKRLLAGEGGAAALAALRPLADATELRAWQADVRSLTVREALLDYVLSLVQETRTHPGVRLGLSPRGGLALLAAARAHAFLAGRDFVLPEDVQAVFVAATAHRLVLRSGEREACTNTALRILSTVPVP</sequence>
<dbReference type="PANTHER" id="PTHR42759:SF5">
    <property type="entry name" value="METHANOL DEHYDROGENASE REGULATOR"/>
    <property type="match status" value="1"/>
</dbReference>
<dbReference type="InterPro" id="IPR041628">
    <property type="entry name" value="ChlI/MoxR_AAA_lid"/>
</dbReference>
<name>A0ABX1QMN5_9PROT</name>
<dbReference type="SUPFAM" id="SSF52540">
    <property type="entry name" value="P-loop containing nucleoside triphosphate hydrolases"/>
    <property type="match status" value="1"/>
</dbReference>
<dbReference type="RefSeq" id="WP_169115785.1">
    <property type="nucleotide sequence ID" value="NZ_JAAAUB010000006.1"/>
</dbReference>
<keyword evidence="3" id="KW-1185">Reference proteome</keyword>
<feature type="domain" description="AAA+ ATPase" evidence="1">
    <location>
        <begin position="39"/>
        <end position="182"/>
    </location>
</feature>
<evidence type="ECO:0000313" key="3">
    <source>
        <dbReference type="Proteomes" id="UP000669605"/>
    </source>
</evidence>
<dbReference type="CDD" id="cd00009">
    <property type="entry name" value="AAA"/>
    <property type="match status" value="1"/>
</dbReference>
<organism evidence="2 3">
    <name type="scientific">Tepidiphilus baoligensis</name>
    <dbReference type="NCBI Taxonomy" id="2698687"/>
    <lineage>
        <taxon>Bacteria</taxon>
        <taxon>Pseudomonadati</taxon>
        <taxon>Pseudomonadota</taxon>
        <taxon>Hydrogenophilia</taxon>
        <taxon>Hydrogenophilales</taxon>
        <taxon>Hydrogenophilaceae</taxon>
        <taxon>Tepidiphilus</taxon>
    </lineage>
</organism>